<name>A0A2P5FM30_TREOI</name>
<reference evidence="2" key="1">
    <citation type="submission" date="2016-06" db="EMBL/GenBank/DDBJ databases">
        <title>Parallel loss of symbiosis genes in relatives of nitrogen-fixing non-legume Parasponia.</title>
        <authorList>
            <person name="Van Velzen R."/>
            <person name="Holmer R."/>
            <person name="Bu F."/>
            <person name="Rutten L."/>
            <person name="Van Zeijl A."/>
            <person name="Liu W."/>
            <person name="Santuari L."/>
            <person name="Cao Q."/>
            <person name="Sharma T."/>
            <person name="Shen D."/>
            <person name="Roswanjaya Y."/>
            <person name="Wardhani T."/>
            <person name="Kalhor M.S."/>
            <person name="Jansen J."/>
            <person name="Van den Hoogen J."/>
            <person name="Gungor B."/>
            <person name="Hartog M."/>
            <person name="Hontelez J."/>
            <person name="Verver J."/>
            <person name="Yang W.-C."/>
            <person name="Schijlen E."/>
            <person name="Repin R."/>
            <person name="Schilthuizen M."/>
            <person name="Schranz E."/>
            <person name="Heidstra R."/>
            <person name="Miyata K."/>
            <person name="Fedorova E."/>
            <person name="Kohlen W."/>
            <person name="Bisseling T."/>
            <person name="Smit S."/>
            <person name="Geurts R."/>
        </authorList>
    </citation>
    <scope>NUCLEOTIDE SEQUENCE [LARGE SCALE GENOMIC DNA]</scope>
    <source>
        <strain evidence="2">cv. RG33-2</strain>
    </source>
</reference>
<dbReference type="PANTHER" id="PTHR48449:SF1">
    <property type="entry name" value="DUF1985 DOMAIN-CONTAINING PROTEIN"/>
    <property type="match status" value="1"/>
</dbReference>
<gene>
    <name evidence="1" type="ORF">TorRG33x02_054490</name>
</gene>
<dbReference type="STRING" id="63057.A0A2P5FM30"/>
<organism evidence="1 2">
    <name type="scientific">Trema orientale</name>
    <name type="common">Charcoal tree</name>
    <name type="synonym">Celtis orientalis</name>
    <dbReference type="NCBI Taxonomy" id="63057"/>
    <lineage>
        <taxon>Eukaryota</taxon>
        <taxon>Viridiplantae</taxon>
        <taxon>Streptophyta</taxon>
        <taxon>Embryophyta</taxon>
        <taxon>Tracheophyta</taxon>
        <taxon>Spermatophyta</taxon>
        <taxon>Magnoliopsida</taxon>
        <taxon>eudicotyledons</taxon>
        <taxon>Gunneridae</taxon>
        <taxon>Pentapetalae</taxon>
        <taxon>rosids</taxon>
        <taxon>fabids</taxon>
        <taxon>Rosales</taxon>
        <taxon>Cannabaceae</taxon>
        <taxon>Trema</taxon>
    </lineage>
</organism>
<evidence type="ECO:0000313" key="1">
    <source>
        <dbReference type="EMBL" id="PON98834.1"/>
    </source>
</evidence>
<dbReference type="InParanoid" id="A0A2P5FM30"/>
<comment type="caution">
    <text evidence="1">The sequence shown here is derived from an EMBL/GenBank/DDBJ whole genome shotgun (WGS) entry which is preliminary data.</text>
</comment>
<dbReference type="Proteomes" id="UP000237000">
    <property type="component" value="Unassembled WGS sequence"/>
</dbReference>
<sequence>MGTQSTKTRGKKNSSGMSDEKLKMAMLLFVSAVLLHGDKATYGIPKFLFGLIDDVDTFMQFSWGTYSYNHLLKQLDWAMKSKAKELHKMNENETTHTLMQASCFLYR</sequence>
<dbReference type="PANTHER" id="PTHR48449">
    <property type="entry name" value="DUF1985 DOMAIN-CONTAINING PROTEIN"/>
    <property type="match status" value="1"/>
</dbReference>
<protein>
    <recommendedName>
        <fullName evidence="3">DUF1985 domain-containing protein</fullName>
    </recommendedName>
</protein>
<proteinExistence type="predicted"/>
<evidence type="ECO:0008006" key="3">
    <source>
        <dbReference type="Google" id="ProtNLM"/>
    </source>
</evidence>
<keyword evidence="2" id="KW-1185">Reference proteome</keyword>
<dbReference type="AlphaFoldDB" id="A0A2P5FM30"/>
<evidence type="ECO:0000313" key="2">
    <source>
        <dbReference type="Proteomes" id="UP000237000"/>
    </source>
</evidence>
<accession>A0A2P5FM30</accession>
<dbReference type="OrthoDB" id="1101036at2759"/>
<dbReference type="EMBL" id="JXTC01000022">
    <property type="protein sequence ID" value="PON98834.1"/>
    <property type="molecule type" value="Genomic_DNA"/>
</dbReference>